<accession>D7FW33</accession>
<feature type="signal peptide" evidence="6">
    <location>
        <begin position="1"/>
        <end position="21"/>
    </location>
</feature>
<feature type="transmembrane region" description="Helical" evidence="5">
    <location>
        <begin position="392"/>
        <end position="412"/>
    </location>
</feature>
<feature type="transmembrane region" description="Helical" evidence="5">
    <location>
        <begin position="233"/>
        <end position="252"/>
    </location>
</feature>
<dbReference type="InterPro" id="IPR002781">
    <property type="entry name" value="TM_pro_TauE-like"/>
</dbReference>
<gene>
    <name evidence="7" type="ORF">Esi_0003_0204</name>
</gene>
<feature type="transmembrane region" description="Helical" evidence="5">
    <location>
        <begin position="424"/>
        <end position="445"/>
    </location>
</feature>
<evidence type="ECO:0000313" key="7">
    <source>
        <dbReference type="EMBL" id="CBJ25553.1"/>
    </source>
</evidence>
<evidence type="ECO:0008006" key="9">
    <source>
        <dbReference type="Google" id="ProtNLM"/>
    </source>
</evidence>
<keyword evidence="2 5" id="KW-0812">Transmembrane</keyword>
<evidence type="ECO:0000256" key="5">
    <source>
        <dbReference type="SAM" id="Phobius"/>
    </source>
</evidence>
<dbReference type="GO" id="GO:0016020">
    <property type="term" value="C:membrane"/>
    <property type="evidence" value="ECO:0007669"/>
    <property type="project" value="UniProtKB-SubCell"/>
</dbReference>
<dbReference type="AlphaFoldDB" id="D7FW33"/>
<evidence type="ECO:0000256" key="6">
    <source>
        <dbReference type="SAM" id="SignalP"/>
    </source>
</evidence>
<sequence>MIHTRCLGGVFLVCSAVNGGAFLLNPAARHDVITSVQQQRDARTTTAALVERTGRCRSRVPSRVLATDGDSNEAALASENVRYSTGKAVVGAAATAAAAAAVAIVSHPAAAGAATDVLAAGAEVGAGAGLQISATISQVLADPASALAANPEWTRYAFMFPVGILVATCAQTAGIGGAALTAPVFLLGFPLLGPDYPLHSVAASVATAILCEAFGFSSGLLGYFRRGLIDPGSALPFILASIPSCLLGALIVPYADERVLKAIYAVFMLGLSAYLLLDEQGSESLVPEECSVEELESGDMKAICTSEGTEYIYRKPDFGTGSGLSTAFGGLMTGMLGVGIGEVVIPQLVKKNGVPLPVAAGTSILVVFLNAVVAAGTQIGGIVSRGGEDVPWNLIAFIVPGVVIGGQLAPKMQGRLSQRTMEKVLAGVFGGVGVTFAAISVKTLLSLTSVST</sequence>
<dbReference type="Proteomes" id="UP000002630">
    <property type="component" value="Linkage Group LG02"/>
</dbReference>
<dbReference type="PANTHER" id="PTHR43701">
    <property type="entry name" value="MEMBRANE TRANSPORTER PROTEIN MJ0441-RELATED"/>
    <property type="match status" value="1"/>
</dbReference>
<reference evidence="7 8" key="1">
    <citation type="journal article" date="2010" name="Nature">
        <title>The Ectocarpus genome and the independent evolution of multicellularity in brown algae.</title>
        <authorList>
            <person name="Cock J.M."/>
            <person name="Sterck L."/>
            <person name="Rouze P."/>
            <person name="Scornet D."/>
            <person name="Allen A.E."/>
            <person name="Amoutzias G."/>
            <person name="Anthouard V."/>
            <person name="Artiguenave F."/>
            <person name="Aury J.M."/>
            <person name="Badger J.H."/>
            <person name="Beszteri B."/>
            <person name="Billiau K."/>
            <person name="Bonnet E."/>
            <person name="Bothwell J.H."/>
            <person name="Bowler C."/>
            <person name="Boyen C."/>
            <person name="Brownlee C."/>
            <person name="Carrano C.J."/>
            <person name="Charrier B."/>
            <person name="Cho G.Y."/>
            <person name="Coelho S.M."/>
            <person name="Collen J."/>
            <person name="Corre E."/>
            <person name="Da Silva C."/>
            <person name="Delage L."/>
            <person name="Delaroque N."/>
            <person name="Dittami S.M."/>
            <person name="Doulbeau S."/>
            <person name="Elias M."/>
            <person name="Farnham G."/>
            <person name="Gachon C.M."/>
            <person name="Gschloessl B."/>
            <person name="Heesch S."/>
            <person name="Jabbari K."/>
            <person name="Jubin C."/>
            <person name="Kawai H."/>
            <person name="Kimura K."/>
            <person name="Kloareg B."/>
            <person name="Kupper F.C."/>
            <person name="Lang D."/>
            <person name="Le Bail A."/>
            <person name="Leblanc C."/>
            <person name="Lerouge P."/>
            <person name="Lohr M."/>
            <person name="Lopez P.J."/>
            <person name="Martens C."/>
            <person name="Maumus F."/>
            <person name="Michel G."/>
            <person name="Miranda-Saavedra D."/>
            <person name="Morales J."/>
            <person name="Moreau H."/>
            <person name="Motomura T."/>
            <person name="Nagasato C."/>
            <person name="Napoli C.A."/>
            <person name="Nelson D.R."/>
            <person name="Nyvall-Collen P."/>
            <person name="Peters A.F."/>
            <person name="Pommier C."/>
            <person name="Potin P."/>
            <person name="Poulain J."/>
            <person name="Quesneville H."/>
            <person name="Read B."/>
            <person name="Rensing S.A."/>
            <person name="Ritter A."/>
            <person name="Rousvoal S."/>
            <person name="Samanta M."/>
            <person name="Samson G."/>
            <person name="Schroeder D.C."/>
            <person name="Segurens B."/>
            <person name="Strittmatter M."/>
            <person name="Tonon T."/>
            <person name="Tregear J.W."/>
            <person name="Valentin K."/>
            <person name="von Dassow P."/>
            <person name="Yamagishi T."/>
            <person name="Van de Peer Y."/>
            <person name="Wincker P."/>
        </authorList>
    </citation>
    <scope>NUCLEOTIDE SEQUENCE [LARGE SCALE GENOMIC DNA]</scope>
    <source>
        <strain evidence="8">Ec32 / CCAP1310/4</strain>
    </source>
</reference>
<evidence type="ECO:0000256" key="4">
    <source>
        <dbReference type="ARBA" id="ARBA00023136"/>
    </source>
</evidence>
<dbReference type="EMBL" id="FN648486">
    <property type="protein sequence ID" value="CBJ25553.1"/>
    <property type="molecule type" value="Genomic_DNA"/>
</dbReference>
<dbReference type="OrthoDB" id="206391at2759"/>
<name>D7FW33_ECTSI</name>
<evidence type="ECO:0000256" key="3">
    <source>
        <dbReference type="ARBA" id="ARBA00022989"/>
    </source>
</evidence>
<evidence type="ECO:0000313" key="8">
    <source>
        <dbReference type="Proteomes" id="UP000002630"/>
    </source>
</evidence>
<comment type="subcellular location">
    <subcellularLocation>
        <location evidence="1">Membrane</location>
        <topology evidence="1">Multi-pass membrane protein</topology>
    </subcellularLocation>
</comment>
<feature type="transmembrane region" description="Helical" evidence="5">
    <location>
        <begin position="201"/>
        <end position="221"/>
    </location>
</feature>
<feature type="transmembrane region" description="Helical" evidence="5">
    <location>
        <begin position="324"/>
        <end position="345"/>
    </location>
</feature>
<proteinExistence type="predicted"/>
<feature type="chain" id="PRO_5003095989" description="Membrane transporter protein" evidence="6">
    <location>
        <begin position="22"/>
        <end position="452"/>
    </location>
</feature>
<dbReference type="eggNOG" id="ENOG502S1CE">
    <property type="taxonomic scope" value="Eukaryota"/>
</dbReference>
<keyword evidence="4 5" id="KW-0472">Membrane</keyword>
<keyword evidence="8" id="KW-1185">Reference proteome</keyword>
<evidence type="ECO:0000256" key="1">
    <source>
        <dbReference type="ARBA" id="ARBA00004141"/>
    </source>
</evidence>
<dbReference type="Pfam" id="PF01925">
    <property type="entry name" value="TauE"/>
    <property type="match status" value="1"/>
</dbReference>
<dbReference type="EMBL" id="FN649727">
    <property type="protein sequence ID" value="CBJ25553.1"/>
    <property type="molecule type" value="Genomic_DNA"/>
</dbReference>
<feature type="transmembrane region" description="Helical" evidence="5">
    <location>
        <begin position="357"/>
        <end position="380"/>
    </location>
</feature>
<dbReference type="PANTHER" id="PTHR43701:SF2">
    <property type="entry name" value="MEMBRANE TRANSPORTER PROTEIN YJNA-RELATED"/>
    <property type="match status" value="1"/>
</dbReference>
<keyword evidence="3 5" id="KW-1133">Transmembrane helix</keyword>
<dbReference type="InterPro" id="IPR051598">
    <property type="entry name" value="TSUP/Inactive_protease-like"/>
</dbReference>
<keyword evidence="6" id="KW-0732">Signal</keyword>
<dbReference type="OMA" id="RYAFMFP"/>
<dbReference type="InParanoid" id="D7FW33"/>
<feature type="transmembrane region" description="Helical" evidence="5">
    <location>
        <begin position="156"/>
        <end position="189"/>
    </location>
</feature>
<organism evidence="7 8">
    <name type="scientific">Ectocarpus siliculosus</name>
    <name type="common">Brown alga</name>
    <name type="synonym">Conferva siliculosa</name>
    <dbReference type="NCBI Taxonomy" id="2880"/>
    <lineage>
        <taxon>Eukaryota</taxon>
        <taxon>Sar</taxon>
        <taxon>Stramenopiles</taxon>
        <taxon>Ochrophyta</taxon>
        <taxon>PX clade</taxon>
        <taxon>Phaeophyceae</taxon>
        <taxon>Ectocarpales</taxon>
        <taxon>Ectocarpaceae</taxon>
        <taxon>Ectocarpus</taxon>
    </lineage>
</organism>
<protein>
    <recommendedName>
        <fullName evidence="9">Membrane transporter protein</fullName>
    </recommendedName>
</protein>
<evidence type="ECO:0000256" key="2">
    <source>
        <dbReference type="ARBA" id="ARBA00022692"/>
    </source>
</evidence>